<accession>A0A483P5U7</accession>
<gene>
    <name evidence="2" type="ORF">ETE68_12425</name>
    <name evidence="1" type="ORF">ETE73_17070</name>
    <name evidence="3" type="ORF">ETH54_07520</name>
    <name evidence="4" type="ORF">ETH64_13750</name>
</gene>
<proteinExistence type="predicted"/>
<evidence type="ECO:0000313" key="2">
    <source>
        <dbReference type="EMBL" id="TCY06980.1"/>
    </source>
</evidence>
<reference evidence="2" key="1">
    <citation type="submission" date="2019-01" db="EMBL/GenBank/DDBJ databases">
        <authorList>
            <person name="Lista F."/>
            <person name="Anselmo A."/>
        </authorList>
    </citation>
    <scope>NUCLEOTIDE SEQUENCE</scope>
    <source>
        <strain evidence="4">1R</strain>
        <strain evidence="2">1S</strain>
        <strain evidence="3">3R</strain>
        <strain evidence="1">4S</strain>
    </source>
</reference>
<protein>
    <submittedName>
        <fullName evidence="2">Uncharacterized protein</fullName>
    </submittedName>
</protein>
<dbReference type="EMBL" id="SDDU01000012">
    <property type="protein sequence ID" value="TCZ68739.1"/>
    <property type="molecule type" value="Genomic_DNA"/>
</dbReference>
<evidence type="ECO:0000313" key="4">
    <source>
        <dbReference type="EMBL" id="TCZ68739.1"/>
    </source>
</evidence>
<dbReference type="EMBL" id="SDCS01000018">
    <property type="protein sequence ID" value="TCX97207.1"/>
    <property type="molecule type" value="Genomic_DNA"/>
</dbReference>
<comment type="caution">
    <text evidence="2">The sequence shown here is derived from an EMBL/GenBank/DDBJ whole genome shotgun (WGS) entry which is preliminary data.</text>
</comment>
<dbReference type="AlphaFoldDB" id="A0A483P5U7"/>
<name>A0A483P5U7_KLEPN</name>
<dbReference type="EMBL" id="SDDS01000010">
    <property type="protein sequence ID" value="TCZ35770.1"/>
    <property type="molecule type" value="Genomic_DNA"/>
</dbReference>
<evidence type="ECO:0000313" key="1">
    <source>
        <dbReference type="EMBL" id="TCX97207.1"/>
    </source>
</evidence>
<dbReference type="EMBL" id="SDCV01000010">
    <property type="protein sequence ID" value="TCY06980.1"/>
    <property type="molecule type" value="Genomic_DNA"/>
</dbReference>
<dbReference type="RefSeq" id="WP_049090847.1">
    <property type="nucleotide sequence ID" value="NZ_JAFBKW010000007.1"/>
</dbReference>
<organism evidence="2">
    <name type="scientific">Klebsiella pneumoniae</name>
    <dbReference type="NCBI Taxonomy" id="573"/>
    <lineage>
        <taxon>Bacteria</taxon>
        <taxon>Pseudomonadati</taxon>
        <taxon>Pseudomonadota</taxon>
        <taxon>Gammaproteobacteria</taxon>
        <taxon>Enterobacterales</taxon>
        <taxon>Enterobacteriaceae</taxon>
        <taxon>Klebsiella/Raoultella group</taxon>
        <taxon>Klebsiella</taxon>
        <taxon>Klebsiella pneumoniae complex</taxon>
    </lineage>
</organism>
<sequence length="171" mass="18928">MKLIGNICFAVFVIWAASFFFNSEAKDLPSNEALISQFEKQNILNGNEWKKGSIVEGVQVYSARTAGNSIKSSWLLGVKQVGVISVSSKTDPALSKKDALSTCHKLVQGVMARDVRDDYDIVARVFKYALDSEPVDNTKRDAEIIDGYKFEVQMGPIASNLYSYACTMKPK</sequence>
<evidence type="ECO:0000313" key="3">
    <source>
        <dbReference type="EMBL" id="TCZ35770.1"/>
    </source>
</evidence>